<dbReference type="RefSeq" id="WP_020517040.1">
    <property type="nucleotide sequence ID" value="NZ_JBIAZU010000008.1"/>
</dbReference>
<evidence type="ECO:0008006" key="4">
    <source>
        <dbReference type="Google" id="ProtNLM"/>
    </source>
</evidence>
<sequence>MLRWLAPRVAAVTLVVIGFAFAVSAGPQLLEHRWATATATVGFCLPGGSPATRECTVAWGTGDALRTATVDVKAADAVKGRTITVRVDGDQAGTPGPIGREAAALAFGAVLIAAGIVVLARSPLRPRYSVRP</sequence>
<feature type="transmembrane region" description="Helical" evidence="1">
    <location>
        <begin position="102"/>
        <end position="120"/>
    </location>
</feature>
<accession>A0ABW6WUM3</accession>
<name>A0ABW6WUM3_9ACTN</name>
<evidence type="ECO:0000313" key="3">
    <source>
        <dbReference type="Proteomes" id="UP001602245"/>
    </source>
</evidence>
<protein>
    <recommendedName>
        <fullName evidence="4">Integral membrane protein</fullName>
    </recommendedName>
</protein>
<keyword evidence="1" id="KW-0812">Transmembrane</keyword>
<organism evidence="2 3">
    <name type="scientific">Paractinoplanes globisporus</name>
    <dbReference type="NCBI Taxonomy" id="113565"/>
    <lineage>
        <taxon>Bacteria</taxon>
        <taxon>Bacillati</taxon>
        <taxon>Actinomycetota</taxon>
        <taxon>Actinomycetes</taxon>
        <taxon>Micromonosporales</taxon>
        <taxon>Micromonosporaceae</taxon>
        <taxon>Paractinoplanes</taxon>
    </lineage>
</organism>
<dbReference type="Proteomes" id="UP001602245">
    <property type="component" value="Unassembled WGS sequence"/>
</dbReference>
<keyword evidence="3" id="KW-1185">Reference proteome</keyword>
<dbReference type="EMBL" id="JBIAZU010000008">
    <property type="protein sequence ID" value="MFF5296265.1"/>
    <property type="molecule type" value="Genomic_DNA"/>
</dbReference>
<keyword evidence="1" id="KW-1133">Transmembrane helix</keyword>
<reference evidence="2 3" key="1">
    <citation type="submission" date="2024-10" db="EMBL/GenBank/DDBJ databases">
        <title>The Natural Products Discovery Center: Release of the First 8490 Sequenced Strains for Exploring Actinobacteria Biosynthetic Diversity.</title>
        <authorList>
            <person name="Kalkreuter E."/>
            <person name="Kautsar S.A."/>
            <person name="Yang D."/>
            <person name="Bader C.D."/>
            <person name="Teijaro C.N."/>
            <person name="Fluegel L."/>
            <person name="Davis C.M."/>
            <person name="Simpson J.R."/>
            <person name="Lauterbach L."/>
            <person name="Steele A.D."/>
            <person name="Gui C."/>
            <person name="Meng S."/>
            <person name="Li G."/>
            <person name="Viehrig K."/>
            <person name="Ye F."/>
            <person name="Su P."/>
            <person name="Kiefer A.F."/>
            <person name="Nichols A."/>
            <person name="Cepeda A.J."/>
            <person name="Yan W."/>
            <person name="Fan B."/>
            <person name="Jiang Y."/>
            <person name="Adhikari A."/>
            <person name="Zheng C.-J."/>
            <person name="Schuster L."/>
            <person name="Cowan T.M."/>
            <person name="Smanski M.J."/>
            <person name="Chevrette M.G."/>
            <person name="De Carvalho L.P.S."/>
            <person name="Shen B."/>
        </authorList>
    </citation>
    <scope>NUCLEOTIDE SEQUENCE [LARGE SCALE GENOMIC DNA]</scope>
    <source>
        <strain evidence="2 3">NPDC000087</strain>
    </source>
</reference>
<keyword evidence="1" id="KW-0472">Membrane</keyword>
<evidence type="ECO:0000313" key="2">
    <source>
        <dbReference type="EMBL" id="MFF5296265.1"/>
    </source>
</evidence>
<comment type="caution">
    <text evidence="2">The sequence shown here is derived from an EMBL/GenBank/DDBJ whole genome shotgun (WGS) entry which is preliminary data.</text>
</comment>
<evidence type="ECO:0000256" key="1">
    <source>
        <dbReference type="SAM" id="Phobius"/>
    </source>
</evidence>
<gene>
    <name evidence="2" type="ORF">ACFY35_43095</name>
</gene>
<proteinExistence type="predicted"/>